<name>A0A1T4SJS6_9ACTN</name>
<evidence type="ECO:0000313" key="8">
    <source>
        <dbReference type="EMBL" id="SKA28436.1"/>
    </source>
</evidence>
<keyword evidence="3" id="KW-0597">Phosphoprotein</keyword>
<dbReference type="OrthoDB" id="3845898at2"/>
<dbReference type="EC" id="2.7.13.3" evidence="2"/>
<keyword evidence="9" id="KW-1185">Reference proteome</keyword>
<keyword evidence="4" id="KW-0808">Transferase</keyword>
<comment type="catalytic activity">
    <reaction evidence="1">
        <text>ATP + protein L-histidine = ADP + protein N-phospho-L-histidine.</text>
        <dbReference type="EC" id="2.7.13.3"/>
    </reaction>
</comment>
<dbReference type="GO" id="GO:0005886">
    <property type="term" value="C:plasma membrane"/>
    <property type="evidence" value="ECO:0007669"/>
    <property type="project" value="TreeGrafter"/>
</dbReference>
<dbReference type="Gene3D" id="6.10.340.10">
    <property type="match status" value="1"/>
</dbReference>
<dbReference type="SUPFAM" id="SSF55874">
    <property type="entry name" value="ATPase domain of HSP90 chaperone/DNA topoisomerase II/histidine kinase"/>
    <property type="match status" value="1"/>
</dbReference>
<dbReference type="Pfam" id="PF08376">
    <property type="entry name" value="NIT"/>
    <property type="match status" value="1"/>
</dbReference>
<evidence type="ECO:0000259" key="7">
    <source>
        <dbReference type="SMART" id="SM00387"/>
    </source>
</evidence>
<evidence type="ECO:0000256" key="2">
    <source>
        <dbReference type="ARBA" id="ARBA00012438"/>
    </source>
</evidence>
<accession>A0A1T4SJS6</accession>
<evidence type="ECO:0000256" key="3">
    <source>
        <dbReference type="ARBA" id="ARBA00022553"/>
    </source>
</evidence>
<dbReference type="InterPro" id="IPR013587">
    <property type="entry name" value="Nitrate/nitrite_sensing"/>
</dbReference>
<dbReference type="GO" id="GO:0004673">
    <property type="term" value="F:protein histidine kinase activity"/>
    <property type="evidence" value="ECO:0007669"/>
    <property type="project" value="UniProtKB-EC"/>
</dbReference>
<dbReference type="Proteomes" id="UP000190637">
    <property type="component" value="Unassembled WGS sequence"/>
</dbReference>
<keyword evidence="5 8" id="KW-0418">Kinase</keyword>
<evidence type="ECO:0000256" key="1">
    <source>
        <dbReference type="ARBA" id="ARBA00000085"/>
    </source>
</evidence>
<reference evidence="8 9" key="1">
    <citation type="submission" date="2017-02" db="EMBL/GenBank/DDBJ databases">
        <authorList>
            <person name="Peterson S.W."/>
        </authorList>
    </citation>
    <scope>NUCLEOTIDE SEQUENCE [LARGE SCALE GENOMIC DNA]</scope>
    <source>
        <strain evidence="8 9">DSM 45154</strain>
    </source>
</reference>
<dbReference type="Pfam" id="PF02518">
    <property type="entry name" value="HATPase_c"/>
    <property type="match status" value="1"/>
</dbReference>
<organism evidence="8 9">
    <name type="scientific">Marinactinospora thermotolerans DSM 45154</name>
    <dbReference type="NCBI Taxonomy" id="1122192"/>
    <lineage>
        <taxon>Bacteria</taxon>
        <taxon>Bacillati</taxon>
        <taxon>Actinomycetota</taxon>
        <taxon>Actinomycetes</taxon>
        <taxon>Streptosporangiales</taxon>
        <taxon>Nocardiopsidaceae</taxon>
        <taxon>Marinactinospora</taxon>
    </lineage>
</organism>
<evidence type="ECO:0000256" key="4">
    <source>
        <dbReference type="ARBA" id="ARBA00022679"/>
    </source>
</evidence>
<feature type="compositionally biased region" description="Pro residues" evidence="6">
    <location>
        <begin position="677"/>
        <end position="687"/>
    </location>
</feature>
<dbReference type="GO" id="GO:0000160">
    <property type="term" value="P:phosphorelay signal transduction system"/>
    <property type="evidence" value="ECO:0007669"/>
    <property type="project" value="TreeGrafter"/>
</dbReference>
<dbReference type="InterPro" id="IPR050428">
    <property type="entry name" value="TCS_sensor_his_kinase"/>
</dbReference>
<feature type="region of interest" description="Disordered" evidence="6">
    <location>
        <begin position="647"/>
        <end position="839"/>
    </location>
</feature>
<protein>
    <recommendedName>
        <fullName evidence="2">histidine kinase</fullName>
        <ecNumber evidence="2">2.7.13.3</ecNumber>
    </recommendedName>
</protein>
<dbReference type="STRING" id="1122192.SAMN02745673_03576"/>
<evidence type="ECO:0000256" key="5">
    <source>
        <dbReference type="ARBA" id="ARBA00022777"/>
    </source>
</evidence>
<feature type="domain" description="Histidine kinase/HSP90-like ATPase" evidence="7">
    <location>
        <begin position="528"/>
        <end position="641"/>
    </location>
</feature>
<dbReference type="EMBL" id="FUWS01000010">
    <property type="protein sequence ID" value="SKA28436.1"/>
    <property type="molecule type" value="Genomic_DNA"/>
</dbReference>
<feature type="compositionally biased region" description="Polar residues" evidence="6">
    <location>
        <begin position="710"/>
        <end position="730"/>
    </location>
</feature>
<dbReference type="InterPro" id="IPR036890">
    <property type="entry name" value="HATPase_C_sf"/>
</dbReference>
<dbReference type="Gene3D" id="3.30.565.10">
    <property type="entry name" value="Histidine kinase-like ATPase, C-terminal domain"/>
    <property type="match status" value="1"/>
</dbReference>
<evidence type="ECO:0000313" key="9">
    <source>
        <dbReference type="Proteomes" id="UP000190637"/>
    </source>
</evidence>
<dbReference type="SMART" id="SM00387">
    <property type="entry name" value="HATPase_c"/>
    <property type="match status" value="1"/>
</dbReference>
<dbReference type="PANTHER" id="PTHR45436">
    <property type="entry name" value="SENSOR HISTIDINE KINASE YKOH"/>
    <property type="match status" value="1"/>
</dbReference>
<dbReference type="PANTHER" id="PTHR45436:SF5">
    <property type="entry name" value="SENSOR HISTIDINE KINASE TRCS"/>
    <property type="match status" value="1"/>
</dbReference>
<evidence type="ECO:0000256" key="6">
    <source>
        <dbReference type="SAM" id="MobiDB-lite"/>
    </source>
</evidence>
<dbReference type="AlphaFoldDB" id="A0A1T4SJS6"/>
<proteinExistence type="predicted"/>
<gene>
    <name evidence="8" type="ORF">SAMN02745673_03576</name>
</gene>
<dbReference type="InterPro" id="IPR003594">
    <property type="entry name" value="HATPase_dom"/>
</dbReference>
<feature type="compositionally biased region" description="Basic and acidic residues" evidence="6">
    <location>
        <begin position="823"/>
        <end position="839"/>
    </location>
</feature>
<dbReference type="RefSeq" id="WP_078762853.1">
    <property type="nucleotide sequence ID" value="NZ_FUWS01000010.1"/>
</dbReference>
<sequence length="839" mass="90402">MGQSGGTGRSIRSQLNRIVLIPSITSLLLFVILSGATLVQAFSLRTATEDGKIGLDLYRAVVQLQHERRLALAYLGDPSTESLQVLREQADITDDAVRGFQEKAGDLEESDEALRRRAVTFVNALESRSQVRESVVAGELDPDAAIDAYGGIVTDAYAFYEAKGRLLEDGQSVAQIGDAVSLLRAQELFSRADALLTGAAARGELSPEEQTRFAANIVNLRYRMEVTGPVLGGSSFTAYTRMTSAEGWAEINRLADRVAAYEPEVTVDPITGQQSTSRDLPVEGDAWREAADSVDAAMVVLGETQIQTAINATDSASAQMFTTALGAGLLSLFAATLAYMVASRSANRLTRRLVRLRADTLSIAHEDLPRIVHRLGEGESVDLDAEMKQLDYGTDEVGQVADAFNTAQRTAVAAAVKQAEIREGANRVFLGIAHRNQSLVQRQLQLLDRVEREEEDPDLLEHLFQLDHLATRGRRNAENLIILGGSQPGRRWRNPIPLVDILRGAISETEEYARVKLKVVPNLSLRGAVVADVIHLVAELVENATAFSPPHTKVHIHSEIVPKGVVVEVEDRGLGMGEDDYAEANETLSGAPEFDVMAINEDTRLGLFVVARLAAKHDINVRLCSSPYGGTRAVILIPAELIASGEHSDSPLPGEEPLARPGAADLLAPRDDRPEPRPPASPPPPRPVIRSRPAVTDTAGRREDALVSAPTASRPTLPTRPTNGSATAAPSKSADRPELPKRRRQANLAPQLRQETAQGAADGVWPSTIRSPEEARRVMDAFQSGTRRGRAEDLGDPPSEPLEGAWKVGEGDHPGSATTARSGDGDIGRPAGDHTEESE</sequence>